<keyword evidence="2" id="KW-1015">Disulfide bond</keyword>
<dbReference type="Gene3D" id="2.130.10.10">
    <property type="entry name" value="YVTN repeat-like/Quinoprotein amine dehydrogenase"/>
    <property type="match status" value="1"/>
</dbReference>
<dbReference type="SMART" id="SM00423">
    <property type="entry name" value="PSI"/>
    <property type="match status" value="1"/>
</dbReference>
<evidence type="ECO:0000259" key="7">
    <source>
        <dbReference type="PROSITE" id="PS51004"/>
    </source>
</evidence>
<evidence type="ECO:0000256" key="6">
    <source>
        <dbReference type="SAM" id="Phobius"/>
    </source>
</evidence>
<dbReference type="GO" id="GO:0007411">
    <property type="term" value="P:axon guidance"/>
    <property type="evidence" value="ECO:0007669"/>
    <property type="project" value="TreeGrafter"/>
</dbReference>
<dbReference type="SUPFAM" id="SSF48726">
    <property type="entry name" value="Immunoglobulin"/>
    <property type="match status" value="1"/>
</dbReference>
<comment type="caution">
    <text evidence="4">Lacks conserved residue(s) required for the propagation of feature annotation.</text>
</comment>
<dbReference type="GO" id="GO:0001755">
    <property type="term" value="P:neural crest cell migration"/>
    <property type="evidence" value="ECO:0007669"/>
    <property type="project" value="TreeGrafter"/>
</dbReference>
<feature type="compositionally biased region" description="Low complexity" evidence="5">
    <location>
        <begin position="670"/>
        <end position="683"/>
    </location>
</feature>
<dbReference type="Ensembl" id="ENSLLTT00000016968.1">
    <property type="protein sequence ID" value="ENSLLTP00000016349.1"/>
    <property type="gene ID" value="ENSLLTG00000012420.1"/>
</dbReference>
<dbReference type="GO" id="GO:0000122">
    <property type="term" value="P:negative regulation of transcription by RNA polymerase II"/>
    <property type="evidence" value="ECO:0007669"/>
    <property type="project" value="TreeGrafter"/>
</dbReference>
<evidence type="ECO:0000313" key="9">
    <source>
        <dbReference type="Proteomes" id="UP000694406"/>
    </source>
</evidence>
<reference evidence="8" key="1">
    <citation type="submission" date="2025-08" db="UniProtKB">
        <authorList>
            <consortium name="Ensembl"/>
        </authorList>
    </citation>
    <scope>IDENTIFICATION</scope>
</reference>
<keyword evidence="6" id="KW-0472">Membrane</keyword>
<dbReference type="PANTHER" id="PTHR11036">
    <property type="entry name" value="SEMAPHORIN"/>
    <property type="match status" value="1"/>
</dbReference>
<organism evidence="8 9">
    <name type="scientific">Laticauda laticaudata</name>
    <name type="common">Blue-ringed sea krait</name>
    <name type="synonym">Blue-lipped sea krait</name>
    <dbReference type="NCBI Taxonomy" id="8630"/>
    <lineage>
        <taxon>Eukaryota</taxon>
        <taxon>Metazoa</taxon>
        <taxon>Chordata</taxon>
        <taxon>Craniata</taxon>
        <taxon>Vertebrata</taxon>
        <taxon>Euteleostomi</taxon>
        <taxon>Lepidosauria</taxon>
        <taxon>Squamata</taxon>
        <taxon>Bifurcata</taxon>
        <taxon>Unidentata</taxon>
        <taxon>Episquamata</taxon>
        <taxon>Toxicofera</taxon>
        <taxon>Serpentes</taxon>
        <taxon>Colubroidea</taxon>
        <taxon>Elapidae</taxon>
        <taxon>Laticaudinae</taxon>
        <taxon>Laticauda</taxon>
    </lineage>
</organism>
<dbReference type="GO" id="GO:0005886">
    <property type="term" value="C:plasma membrane"/>
    <property type="evidence" value="ECO:0007669"/>
    <property type="project" value="TreeGrafter"/>
</dbReference>
<feature type="domain" description="Sema" evidence="7">
    <location>
        <begin position="1"/>
        <end position="427"/>
    </location>
</feature>
<dbReference type="GO" id="GO:0030215">
    <property type="term" value="F:semaphorin receptor binding"/>
    <property type="evidence" value="ECO:0007669"/>
    <property type="project" value="InterPro"/>
</dbReference>
<evidence type="ECO:0000256" key="3">
    <source>
        <dbReference type="ARBA" id="ARBA00023180"/>
    </source>
</evidence>
<dbReference type="Gene3D" id="3.30.1680.10">
    <property type="entry name" value="ligand-binding face of the semaphorins, domain 2"/>
    <property type="match status" value="1"/>
</dbReference>
<dbReference type="GO" id="GO:0045499">
    <property type="term" value="F:chemorepellent activity"/>
    <property type="evidence" value="ECO:0007669"/>
    <property type="project" value="TreeGrafter"/>
</dbReference>
<accession>A0A8C5SGW2</accession>
<proteinExistence type="inferred from homology"/>
<feature type="region of interest" description="Disordered" evidence="5">
    <location>
        <begin position="670"/>
        <end position="698"/>
    </location>
</feature>
<dbReference type="GO" id="GO:0071526">
    <property type="term" value="P:semaphorin-plexin signaling pathway"/>
    <property type="evidence" value="ECO:0007669"/>
    <property type="project" value="TreeGrafter"/>
</dbReference>
<dbReference type="SMART" id="SM00630">
    <property type="entry name" value="Sema"/>
    <property type="match status" value="1"/>
</dbReference>
<dbReference type="GO" id="GO:0043931">
    <property type="term" value="P:ossification involved in bone maturation"/>
    <property type="evidence" value="ECO:0007669"/>
    <property type="project" value="TreeGrafter"/>
</dbReference>
<dbReference type="InterPro" id="IPR001627">
    <property type="entry name" value="Semap_dom"/>
</dbReference>
<keyword evidence="6" id="KW-0812">Transmembrane</keyword>
<dbReference type="GO" id="GO:0030335">
    <property type="term" value="P:positive regulation of cell migration"/>
    <property type="evidence" value="ECO:0007669"/>
    <property type="project" value="TreeGrafter"/>
</dbReference>
<keyword evidence="6" id="KW-1133">Transmembrane helix</keyword>
<feature type="compositionally biased region" description="Polar residues" evidence="5">
    <location>
        <begin position="684"/>
        <end position="698"/>
    </location>
</feature>
<evidence type="ECO:0000256" key="1">
    <source>
        <dbReference type="ARBA" id="ARBA00009492"/>
    </source>
</evidence>
<evidence type="ECO:0000256" key="4">
    <source>
        <dbReference type="PROSITE-ProRule" id="PRU00352"/>
    </source>
</evidence>
<dbReference type="AlphaFoldDB" id="A0A8C5SGW2"/>
<keyword evidence="9" id="KW-1185">Reference proteome</keyword>
<dbReference type="PANTHER" id="PTHR11036:SF146">
    <property type="entry name" value="SEMA DOMAIN-CONTAINING PROTEIN"/>
    <property type="match status" value="1"/>
</dbReference>
<dbReference type="InterPro" id="IPR013783">
    <property type="entry name" value="Ig-like_fold"/>
</dbReference>
<dbReference type="InterPro" id="IPR036352">
    <property type="entry name" value="Semap_dom_sf"/>
</dbReference>
<dbReference type="InterPro" id="IPR016201">
    <property type="entry name" value="PSI"/>
</dbReference>
<sequence length="743" mass="83698">DQVRSDWEENSGGILQVCTYSLEPVVNILSSSDNWLLEEISECNNYILVVHKINATNLYVCGTNAFHPVIDNMKLKLYTRATDSRGRCPYEPTVSYASLMVDDALYTATSNNFLGTEPIILRSFRNPLRTEYKASWLNEPTFIHMELIQENEAVSDSDRIYVFFTETATEFEFYDKLRVSRVAQLCKGDLGGKRTLKKRWTSFLKSTLLCSVPELQFQFNILQDVFVVKNSNWRETIIYGIFTQQWGKLDISAVCAFQMETIQDIFLKGSFKDPVALENSHMKWVMYRGDVPTPRPGACANVSALHLGYTSSLDLPDKVLQFARDHPLMDSIVNSVGLQPVFLKRGTKYTQLIISQTTDLDNVTYDIFFLGTDKGYLHKTLNCHGEIIILEEIQLFPSAEPVQILKLASLKGLLYASSPSQLVQLPVAICSWYKQCFDCILARDPYCAWSLSLHRHIIKNPLDNMCSIQFFNISVYIQSLSGCYIISLRKKNPHLNCEPLSNTANLLWMFNKSRLLEEEAKYLIHIKGLIVFNVTVADTGLYECQSVEKVNGRIFRVAVAVYLLQPQPEKTFYGPKCDLSNQICSEIAGPKSKPLAGPETENPRQPPSRRIQSLLFSLIVVGSTVALLFFLLLSWNIYKGHISLPWTSISKISADESASPEMSLEQVDLTQTSSSSQTMTISTGKSSPLMSSSKVDSSINMKPSINSTKICGSSNCLVMDETKIPGKDHEMQDCSKGRSSTRL</sequence>
<dbReference type="SUPFAM" id="SSF101912">
    <property type="entry name" value="Sema domain"/>
    <property type="match status" value="1"/>
</dbReference>
<dbReference type="Gene3D" id="2.60.40.10">
    <property type="entry name" value="Immunoglobulins"/>
    <property type="match status" value="1"/>
</dbReference>
<comment type="similarity">
    <text evidence="1">Belongs to the semaphorin family.</text>
</comment>
<keyword evidence="3" id="KW-0325">Glycoprotein</keyword>
<dbReference type="GO" id="GO:0005615">
    <property type="term" value="C:extracellular space"/>
    <property type="evidence" value="ECO:0007669"/>
    <property type="project" value="TreeGrafter"/>
</dbReference>
<dbReference type="GeneTree" id="ENSGT00940000167763"/>
<dbReference type="PROSITE" id="PS51004">
    <property type="entry name" value="SEMA"/>
    <property type="match status" value="1"/>
</dbReference>
<dbReference type="InterPro" id="IPR036179">
    <property type="entry name" value="Ig-like_dom_sf"/>
</dbReference>
<reference evidence="8" key="2">
    <citation type="submission" date="2025-09" db="UniProtKB">
        <authorList>
            <consortium name="Ensembl"/>
        </authorList>
    </citation>
    <scope>IDENTIFICATION</scope>
</reference>
<name>A0A8C5SGW2_LATLA</name>
<evidence type="ECO:0000313" key="8">
    <source>
        <dbReference type="Ensembl" id="ENSLLTP00000016349.1"/>
    </source>
</evidence>
<evidence type="ECO:0000256" key="5">
    <source>
        <dbReference type="SAM" id="MobiDB-lite"/>
    </source>
</evidence>
<dbReference type="InterPro" id="IPR015943">
    <property type="entry name" value="WD40/YVTN_repeat-like_dom_sf"/>
</dbReference>
<dbReference type="Proteomes" id="UP000694406">
    <property type="component" value="Unplaced"/>
</dbReference>
<protein>
    <recommendedName>
        <fullName evidence="7">Sema domain-containing protein</fullName>
    </recommendedName>
</protein>
<evidence type="ECO:0000256" key="2">
    <source>
        <dbReference type="ARBA" id="ARBA00023157"/>
    </source>
</evidence>
<dbReference type="InterPro" id="IPR027231">
    <property type="entry name" value="Semaphorin"/>
</dbReference>
<feature type="transmembrane region" description="Helical" evidence="6">
    <location>
        <begin position="614"/>
        <end position="638"/>
    </location>
</feature>
<dbReference type="SUPFAM" id="SSF103575">
    <property type="entry name" value="Plexin repeat"/>
    <property type="match status" value="1"/>
</dbReference>
<dbReference type="Pfam" id="PF01403">
    <property type="entry name" value="Sema"/>
    <property type="match status" value="1"/>
</dbReference>